<gene>
    <name evidence="2" type="ORF">QE152_g20722</name>
</gene>
<dbReference type="Proteomes" id="UP001458880">
    <property type="component" value="Unassembled WGS sequence"/>
</dbReference>
<dbReference type="EMBL" id="JASPKY010000195">
    <property type="protein sequence ID" value="KAK9721768.1"/>
    <property type="molecule type" value="Genomic_DNA"/>
</dbReference>
<sequence>MRNSHFSLGFCTSGVTVPKQPLKKHTTISTAVVSMRDDERDEMTKERTPRKAMKKGIVSMRDDERDEMTKERTPRKAMKKGIAIKEEVICDNYCFTYISDYIDDVCSCLKEEVICDNYCFTYISDYIDDVCSCSLSSHRFYFVK</sequence>
<protein>
    <submittedName>
        <fullName evidence="2">Uncharacterized protein</fullName>
    </submittedName>
</protein>
<feature type="region of interest" description="Disordered" evidence="1">
    <location>
        <begin position="36"/>
        <end position="74"/>
    </location>
</feature>
<dbReference type="AlphaFoldDB" id="A0AAW1KPC6"/>
<proteinExistence type="predicted"/>
<name>A0AAW1KPC6_POPJA</name>
<evidence type="ECO:0000313" key="3">
    <source>
        <dbReference type="Proteomes" id="UP001458880"/>
    </source>
</evidence>
<reference evidence="2 3" key="1">
    <citation type="journal article" date="2024" name="BMC Genomics">
        <title>De novo assembly and annotation of Popillia japonica's genome with initial clues to its potential as an invasive pest.</title>
        <authorList>
            <person name="Cucini C."/>
            <person name="Boschi S."/>
            <person name="Funari R."/>
            <person name="Cardaioli E."/>
            <person name="Iannotti N."/>
            <person name="Marturano G."/>
            <person name="Paoli F."/>
            <person name="Bruttini M."/>
            <person name="Carapelli A."/>
            <person name="Frati F."/>
            <person name="Nardi F."/>
        </authorList>
    </citation>
    <scope>NUCLEOTIDE SEQUENCE [LARGE SCALE GENOMIC DNA]</scope>
    <source>
        <strain evidence="2">DMR45628</strain>
    </source>
</reference>
<feature type="compositionally biased region" description="Basic and acidic residues" evidence="1">
    <location>
        <begin position="36"/>
        <end position="49"/>
    </location>
</feature>
<keyword evidence="3" id="KW-1185">Reference proteome</keyword>
<organism evidence="2 3">
    <name type="scientific">Popillia japonica</name>
    <name type="common">Japanese beetle</name>
    <dbReference type="NCBI Taxonomy" id="7064"/>
    <lineage>
        <taxon>Eukaryota</taxon>
        <taxon>Metazoa</taxon>
        <taxon>Ecdysozoa</taxon>
        <taxon>Arthropoda</taxon>
        <taxon>Hexapoda</taxon>
        <taxon>Insecta</taxon>
        <taxon>Pterygota</taxon>
        <taxon>Neoptera</taxon>
        <taxon>Endopterygota</taxon>
        <taxon>Coleoptera</taxon>
        <taxon>Polyphaga</taxon>
        <taxon>Scarabaeiformia</taxon>
        <taxon>Scarabaeidae</taxon>
        <taxon>Rutelinae</taxon>
        <taxon>Popillia</taxon>
    </lineage>
</organism>
<feature type="compositionally biased region" description="Basic and acidic residues" evidence="1">
    <location>
        <begin position="60"/>
        <end position="74"/>
    </location>
</feature>
<evidence type="ECO:0000313" key="2">
    <source>
        <dbReference type="EMBL" id="KAK9721768.1"/>
    </source>
</evidence>
<comment type="caution">
    <text evidence="2">The sequence shown here is derived from an EMBL/GenBank/DDBJ whole genome shotgun (WGS) entry which is preliminary data.</text>
</comment>
<evidence type="ECO:0000256" key="1">
    <source>
        <dbReference type="SAM" id="MobiDB-lite"/>
    </source>
</evidence>
<accession>A0AAW1KPC6</accession>